<gene>
    <name evidence="1" type="ORF">D1614_01050</name>
</gene>
<dbReference type="AlphaFoldDB" id="A0A399T6D5"/>
<evidence type="ECO:0008006" key="3">
    <source>
        <dbReference type="Google" id="ProtNLM"/>
    </source>
</evidence>
<accession>A0A399T6D5</accession>
<dbReference type="OrthoDB" id="1122387at2"/>
<protein>
    <recommendedName>
        <fullName evidence="3">Lipoprotein</fullName>
    </recommendedName>
</protein>
<evidence type="ECO:0000313" key="1">
    <source>
        <dbReference type="EMBL" id="RIJ50554.1"/>
    </source>
</evidence>
<comment type="caution">
    <text evidence="1">The sequence shown here is derived from an EMBL/GenBank/DDBJ whole genome shotgun (WGS) entry which is preliminary data.</text>
</comment>
<evidence type="ECO:0000313" key="2">
    <source>
        <dbReference type="Proteomes" id="UP000265926"/>
    </source>
</evidence>
<reference evidence="1 2" key="1">
    <citation type="submission" date="2018-08" db="EMBL/GenBank/DDBJ databases">
        <title>Pallidiluteibacterium maritimus gen. nov., sp. nov., isolated from coastal sediment.</title>
        <authorList>
            <person name="Zhou L.Y."/>
        </authorList>
    </citation>
    <scope>NUCLEOTIDE SEQUENCE [LARGE SCALE GENOMIC DNA]</scope>
    <source>
        <strain evidence="1 2">XSD2</strain>
    </source>
</reference>
<dbReference type="RefSeq" id="WP_119436024.1">
    <property type="nucleotide sequence ID" value="NZ_QWGR01000001.1"/>
</dbReference>
<name>A0A399T6D5_9BACT</name>
<sequence>MHRFLILLFFIVTVACSQQKQLQRSYIGKPITALTEELGKPQQIFDNESGKVYIFEKKEDLKHTEINQGKLTLDPIVTPKVQKTERLYVTVKDGVIVHIKQENEYERQ</sequence>
<proteinExistence type="predicted"/>
<organism evidence="1 2">
    <name type="scientific">Maribellus luteus</name>
    <dbReference type="NCBI Taxonomy" id="2305463"/>
    <lineage>
        <taxon>Bacteria</taxon>
        <taxon>Pseudomonadati</taxon>
        <taxon>Bacteroidota</taxon>
        <taxon>Bacteroidia</taxon>
        <taxon>Marinilabiliales</taxon>
        <taxon>Prolixibacteraceae</taxon>
        <taxon>Maribellus</taxon>
    </lineage>
</organism>
<dbReference type="EMBL" id="QWGR01000001">
    <property type="protein sequence ID" value="RIJ50554.1"/>
    <property type="molecule type" value="Genomic_DNA"/>
</dbReference>
<dbReference type="PROSITE" id="PS51257">
    <property type="entry name" value="PROKAR_LIPOPROTEIN"/>
    <property type="match status" value="1"/>
</dbReference>
<keyword evidence="2" id="KW-1185">Reference proteome</keyword>
<dbReference type="Proteomes" id="UP000265926">
    <property type="component" value="Unassembled WGS sequence"/>
</dbReference>